<gene>
    <name evidence="2" type="ORF">C7380_1269</name>
</gene>
<keyword evidence="2" id="KW-0238">DNA-binding</keyword>
<dbReference type="Gene3D" id="1.10.10.10">
    <property type="entry name" value="Winged helix-like DNA-binding domain superfamily/Winged helix DNA-binding domain"/>
    <property type="match status" value="1"/>
</dbReference>
<dbReference type="RefSeq" id="WP_158274909.1">
    <property type="nucleotide sequence ID" value="NZ_QGGI01000026.1"/>
</dbReference>
<evidence type="ECO:0000259" key="1">
    <source>
        <dbReference type="Pfam" id="PF03551"/>
    </source>
</evidence>
<comment type="caution">
    <text evidence="2">The sequence shown here is derived from an EMBL/GenBank/DDBJ whole genome shotgun (WGS) entry which is preliminary data.</text>
</comment>
<proteinExistence type="predicted"/>
<feature type="domain" description="Transcription regulator PadR N-terminal" evidence="1">
    <location>
        <begin position="19"/>
        <end position="91"/>
    </location>
</feature>
<dbReference type="Pfam" id="PF03551">
    <property type="entry name" value="PadR"/>
    <property type="match status" value="1"/>
</dbReference>
<dbReference type="InterPro" id="IPR005149">
    <property type="entry name" value="Tscrpt_reg_PadR_N"/>
</dbReference>
<dbReference type="Proteomes" id="UP000245921">
    <property type="component" value="Unassembled WGS sequence"/>
</dbReference>
<reference evidence="2 3" key="1">
    <citation type="submission" date="2018-05" db="EMBL/GenBank/DDBJ databases">
        <title>Genomic Encyclopedia of Type Strains, Phase IV (KMG-IV): sequencing the most valuable type-strain genomes for metagenomic binning, comparative biology and taxonomic classification.</title>
        <authorList>
            <person name="Goeker M."/>
        </authorList>
    </citation>
    <scope>NUCLEOTIDE SEQUENCE [LARGE SCALE GENOMIC DNA]</scope>
    <source>
        <strain evidence="2 3">DSM 24906</strain>
    </source>
</reference>
<name>A0AA45HHP1_9BACT</name>
<accession>A0AA45HHP1</accession>
<dbReference type="AlphaFoldDB" id="A0AA45HHP1"/>
<protein>
    <submittedName>
        <fullName evidence="2">DNA-binding PadR family transcriptional regulator</fullName>
    </submittedName>
</protein>
<organism evidence="2 3">
    <name type="scientific">Oceanotoga teriensis</name>
    <dbReference type="NCBI Taxonomy" id="515440"/>
    <lineage>
        <taxon>Bacteria</taxon>
        <taxon>Thermotogati</taxon>
        <taxon>Thermotogota</taxon>
        <taxon>Thermotogae</taxon>
        <taxon>Petrotogales</taxon>
        <taxon>Petrotogaceae</taxon>
        <taxon>Oceanotoga</taxon>
    </lineage>
</organism>
<dbReference type="SUPFAM" id="SSF46785">
    <property type="entry name" value="Winged helix' DNA-binding domain"/>
    <property type="match status" value="1"/>
</dbReference>
<dbReference type="PANTHER" id="PTHR33169">
    <property type="entry name" value="PADR-FAMILY TRANSCRIPTIONAL REGULATOR"/>
    <property type="match status" value="1"/>
</dbReference>
<dbReference type="EMBL" id="QGGI01000026">
    <property type="protein sequence ID" value="PWJ87127.1"/>
    <property type="molecule type" value="Genomic_DNA"/>
</dbReference>
<dbReference type="InterPro" id="IPR036388">
    <property type="entry name" value="WH-like_DNA-bd_sf"/>
</dbReference>
<evidence type="ECO:0000313" key="2">
    <source>
        <dbReference type="EMBL" id="PWJ87127.1"/>
    </source>
</evidence>
<evidence type="ECO:0000313" key="3">
    <source>
        <dbReference type="Proteomes" id="UP000245921"/>
    </source>
</evidence>
<dbReference type="PANTHER" id="PTHR33169:SF14">
    <property type="entry name" value="TRANSCRIPTIONAL REGULATOR RV3488"/>
    <property type="match status" value="1"/>
</dbReference>
<sequence>MKRCNNVLKGKGWLMSAFLLLIIAEKPIHGYNIGKKLGEFGINLKGVSNKGRIYTFLSSYEEEGYIESNWDTQYSPPRKIYNITQKGLEYLNSIEEEIVIMKDYLDHFSDRLANIKNRQG</sequence>
<dbReference type="GO" id="GO:0003677">
    <property type="term" value="F:DNA binding"/>
    <property type="evidence" value="ECO:0007669"/>
    <property type="project" value="UniProtKB-KW"/>
</dbReference>
<dbReference type="InterPro" id="IPR052509">
    <property type="entry name" value="Metal_resp_DNA-bind_regulator"/>
</dbReference>
<dbReference type="InterPro" id="IPR036390">
    <property type="entry name" value="WH_DNA-bd_sf"/>
</dbReference>
<keyword evidence="3" id="KW-1185">Reference proteome</keyword>